<reference evidence="1" key="1">
    <citation type="submission" date="2016-05" db="EMBL/GenBank/DDBJ databases">
        <authorList>
            <person name="Lavstsen T."/>
            <person name="Jespersen J.S."/>
        </authorList>
    </citation>
    <scope>NUCLEOTIDE SEQUENCE</scope>
    <source>
        <tissue evidence="1">Brain</tissue>
    </source>
</reference>
<organism evidence="1">
    <name type="scientific">Nothobranchius korthausae</name>
    <dbReference type="NCBI Taxonomy" id="1143690"/>
    <lineage>
        <taxon>Eukaryota</taxon>
        <taxon>Metazoa</taxon>
        <taxon>Chordata</taxon>
        <taxon>Craniata</taxon>
        <taxon>Vertebrata</taxon>
        <taxon>Euteleostomi</taxon>
        <taxon>Actinopterygii</taxon>
        <taxon>Neopterygii</taxon>
        <taxon>Teleostei</taxon>
        <taxon>Neoteleostei</taxon>
        <taxon>Acanthomorphata</taxon>
        <taxon>Ovalentaria</taxon>
        <taxon>Atherinomorphae</taxon>
        <taxon>Cyprinodontiformes</taxon>
        <taxon>Nothobranchiidae</taxon>
        <taxon>Nothobranchius</taxon>
    </lineage>
</organism>
<accession>A0A1A8GU66</accession>
<name>A0A1A8GU66_9TELE</name>
<evidence type="ECO:0000313" key="1">
    <source>
        <dbReference type="EMBL" id="SBQ75451.1"/>
    </source>
</evidence>
<dbReference type="EMBL" id="HAEC01007313">
    <property type="protein sequence ID" value="SBQ75451.1"/>
    <property type="molecule type" value="Transcribed_RNA"/>
</dbReference>
<dbReference type="AlphaFoldDB" id="A0A1A8GU66"/>
<proteinExistence type="predicted"/>
<sequence>NLLGCAGEGFGQSSRSWRKRNATLDGNKSWDIVEAYQNNAIVNVCCNQS</sequence>
<reference evidence="1" key="2">
    <citation type="submission" date="2016-06" db="EMBL/GenBank/DDBJ databases">
        <title>The genome of a short-lived fish provides insights into sex chromosome evolution and the genetic control of aging.</title>
        <authorList>
            <person name="Reichwald K."/>
            <person name="Felder M."/>
            <person name="Petzold A."/>
            <person name="Koch P."/>
            <person name="Groth M."/>
            <person name="Platzer M."/>
        </authorList>
    </citation>
    <scope>NUCLEOTIDE SEQUENCE</scope>
    <source>
        <tissue evidence="1">Brain</tissue>
    </source>
</reference>
<protein>
    <submittedName>
        <fullName evidence="1">Uncharacterized protein</fullName>
    </submittedName>
</protein>
<feature type="non-terminal residue" evidence="1">
    <location>
        <position position="1"/>
    </location>
</feature>
<gene>
    <name evidence="1" type="primary">BX000999.2</name>
</gene>
<feature type="non-terminal residue" evidence="1">
    <location>
        <position position="49"/>
    </location>
</feature>